<dbReference type="RefSeq" id="WP_135528996.1">
    <property type="nucleotide sequence ID" value="NZ_SRKZ01000001.1"/>
</dbReference>
<protein>
    <submittedName>
        <fullName evidence="1">Uncharacterized protein</fullName>
    </submittedName>
</protein>
<accession>A0A4Z0MTS2</accession>
<dbReference type="AlphaFoldDB" id="A0A4Z0MTS2"/>
<evidence type="ECO:0000313" key="2">
    <source>
        <dbReference type="Proteomes" id="UP000298284"/>
    </source>
</evidence>
<dbReference type="EMBL" id="SRKZ01000001">
    <property type="protein sequence ID" value="TGD82840.1"/>
    <property type="molecule type" value="Genomic_DNA"/>
</dbReference>
<gene>
    <name evidence="1" type="ORF">EU557_03400</name>
</gene>
<evidence type="ECO:0000313" key="1">
    <source>
        <dbReference type="EMBL" id="TGD82840.1"/>
    </source>
</evidence>
<dbReference type="Proteomes" id="UP000298284">
    <property type="component" value="Unassembled WGS sequence"/>
</dbReference>
<name>A0A4Z0MTS2_9BACT</name>
<reference evidence="1 2" key="1">
    <citation type="submission" date="2019-04" db="EMBL/GenBank/DDBJ databases">
        <authorList>
            <person name="Feng G."/>
            <person name="Zhang J."/>
            <person name="Zhu H."/>
        </authorList>
    </citation>
    <scope>NUCLEOTIDE SEQUENCE [LARGE SCALE GENOMIC DNA]</scope>
    <source>
        <strain evidence="1 2">JCM 19491</strain>
    </source>
</reference>
<organism evidence="1 2">
    <name type="scientific">Hymenobacter wooponensis</name>
    <dbReference type="NCBI Taxonomy" id="1525360"/>
    <lineage>
        <taxon>Bacteria</taxon>
        <taxon>Pseudomonadati</taxon>
        <taxon>Bacteroidota</taxon>
        <taxon>Cytophagia</taxon>
        <taxon>Cytophagales</taxon>
        <taxon>Hymenobacteraceae</taxon>
        <taxon>Hymenobacter</taxon>
    </lineage>
</organism>
<proteinExistence type="predicted"/>
<sequence length="96" mass="10638">MALTIEAPQTNTTPLSYGEEMKSLRSQLNGKPYCKGVKDLLPHLTPWQIRNAVNGRKEDALVLSALRIYVHKEKQALTEAQLRLEQEGAKVGLPAA</sequence>
<comment type="caution">
    <text evidence="1">The sequence shown here is derived from an EMBL/GenBank/DDBJ whole genome shotgun (WGS) entry which is preliminary data.</text>
</comment>
<keyword evidence="2" id="KW-1185">Reference proteome</keyword>